<organism evidence="2 3">
    <name type="scientific">Rubritalea profundi</name>
    <dbReference type="NCBI Taxonomy" id="1658618"/>
    <lineage>
        <taxon>Bacteria</taxon>
        <taxon>Pseudomonadati</taxon>
        <taxon>Verrucomicrobiota</taxon>
        <taxon>Verrucomicrobiia</taxon>
        <taxon>Verrucomicrobiales</taxon>
        <taxon>Rubritaleaceae</taxon>
        <taxon>Rubritalea</taxon>
    </lineage>
</organism>
<proteinExistence type="predicted"/>
<feature type="transmembrane region" description="Helical" evidence="1">
    <location>
        <begin position="59"/>
        <end position="77"/>
    </location>
</feature>
<dbReference type="AlphaFoldDB" id="A0A2S7U231"/>
<sequence length="82" mass="9070">MEILGYLFLMLGLTLTTIGALWFLITCFMKSLWWVLACIFIPLAEILFLFIHWKEASKPAATVVIGGLLIGAAMLTLPTPIS</sequence>
<keyword evidence="1" id="KW-1133">Transmembrane helix</keyword>
<evidence type="ECO:0000313" key="3">
    <source>
        <dbReference type="Proteomes" id="UP000239907"/>
    </source>
</evidence>
<feature type="transmembrane region" description="Helical" evidence="1">
    <location>
        <begin position="32"/>
        <end position="53"/>
    </location>
</feature>
<dbReference type="Proteomes" id="UP000239907">
    <property type="component" value="Unassembled WGS sequence"/>
</dbReference>
<keyword evidence="1" id="KW-0812">Transmembrane</keyword>
<name>A0A2S7U231_9BACT</name>
<evidence type="ECO:0000256" key="1">
    <source>
        <dbReference type="SAM" id="Phobius"/>
    </source>
</evidence>
<keyword evidence="3" id="KW-1185">Reference proteome</keyword>
<dbReference type="RefSeq" id="WP_105042955.1">
    <property type="nucleotide sequence ID" value="NZ_MQWA01000001.1"/>
</dbReference>
<comment type="caution">
    <text evidence="2">The sequence shown here is derived from an EMBL/GenBank/DDBJ whole genome shotgun (WGS) entry which is preliminary data.</text>
</comment>
<protein>
    <submittedName>
        <fullName evidence="2">Uncharacterized protein</fullName>
    </submittedName>
</protein>
<gene>
    <name evidence="2" type="ORF">BSZ32_07975</name>
</gene>
<accession>A0A2S7U231</accession>
<evidence type="ECO:0000313" key="2">
    <source>
        <dbReference type="EMBL" id="PQJ28454.1"/>
    </source>
</evidence>
<keyword evidence="1" id="KW-0472">Membrane</keyword>
<feature type="transmembrane region" description="Helical" evidence="1">
    <location>
        <begin position="6"/>
        <end position="25"/>
    </location>
</feature>
<dbReference type="EMBL" id="MQWA01000001">
    <property type="protein sequence ID" value="PQJ28454.1"/>
    <property type="molecule type" value="Genomic_DNA"/>
</dbReference>
<reference evidence="2 3" key="1">
    <citation type="submission" date="2016-12" db="EMBL/GenBank/DDBJ databases">
        <title>Study of bacterial adaptation to deep sea.</title>
        <authorList>
            <person name="Song J."/>
            <person name="Yoshizawa S."/>
            <person name="Kogure K."/>
        </authorList>
    </citation>
    <scope>NUCLEOTIDE SEQUENCE [LARGE SCALE GENOMIC DNA]</scope>
    <source>
        <strain evidence="2 3">SAORIC-165</strain>
    </source>
</reference>